<keyword evidence="6" id="KW-1185">Reference proteome</keyword>
<dbReference type="Proteomes" id="UP000009168">
    <property type="component" value="Unassembled WGS sequence"/>
</dbReference>
<dbReference type="Gene3D" id="1.10.287.10">
    <property type="entry name" value="S15/NS1, RNA-binding"/>
    <property type="match status" value="1"/>
</dbReference>
<evidence type="ECO:0007829" key="7">
    <source>
        <dbReference type="PDB" id="6Z1P"/>
    </source>
</evidence>
<dbReference type="STRING" id="312017.Q22WF3"/>
<evidence type="ECO:0000256" key="1">
    <source>
        <dbReference type="ARBA" id="ARBA00008434"/>
    </source>
</evidence>
<keyword evidence="7" id="KW-0002">3D-structure</keyword>
<evidence type="ECO:0000313" key="6">
    <source>
        <dbReference type="Proteomes" id="UP000009168"/>
    </source>
</evidence>
<evidence type="ECO:0000256" key="3">
    <source>
        <dbReference type="ARBA" id="ARBA00023274"/>
    </source>
</evidence>
<organism evidence="5 6">
    <name type="scientific">Tetrahymena thermophila (strain SB210)</name>
    <dbReference type="NCBI Taxonomy" id="312017"/>
    <lineage>
        <taxon>Eukaryota</taxon>
        <taxon>Sar</taxon>
        <taxon>Alveolata</taxon>
        <taxon>Ciliophora</taxon>
        <taxon>Intramacronucleata</taxon>
        <taxon>Oligohymenophorea</taxon>
        <taxon>Hymenostomatida</taxon>
        <taxon>Tetrahymenina</taxon>
        <taxon>Tetrahymenidae</taxon>
        <taxon>Tetrahymena</taxon>
    </lineage>
</organism>
<proteinExistence type="evidence at protein level"/>
<dbReference type="SMART" id="SM01387">
    <property type="entry name" value="Ribosomal_S15"/>
    <property type="match status" value="1"/>
</dbReference>
<dbReference type="EMDB" id="EMD-11032"/>
<dbReference type="OrthoDB" id="441444at2759"/>
<dbReference type="GO" id="GO:1990904">
    <property type="term" value="C:ribonucleoprotein complex"/>
    <property type="evidence" value="ECO:0007669"/>
    <property type="project" value="UniProtKB-KW"/>
</dbReference>
<sequence>MNFNLMQVSLVHVVKRGLMTMSKSGRQFARDKPLEEFIPKGLEKLKQKEQVTINTNYKAGFTSEELEPYNEMVKRALKLNNASPFEITQFKVQQAIQKFKVSPRDTGSAAIQVAVRTEKLIKMIKHCQENRQDKYAGRALVRLLEQRRKWLDYLRFTDYHRYKWICEEFCIPDQPPLNGHHKANFRGEPNRQVKTI</sequence>
<dbReference type="HOGENOM" id="CLU_1392708_0_0_1"/>
<accession>Q22WF3</accession>
<reference evidence="7" key="2">
    <citation type="journal article" date="2020" name="Elife">
        <title>Ciliate mitoribosome illuminates evolutionary steps of mitochondrial translation.</title>
        <authorList>
            <person name="Tobiasson V."/>
            <person name="Amunts A."/>
        </authorList>
    </citation>
    <scope>STRUCTURE BY ELECTRON MICROSCOPY (3.70 ANGSTROMS)</scope>
</reference>
<dbReference type="GO" id="GO:0003735">
    <property type="term" value="F:structural constituent of ribosome"/>
    <property type="evidence" value="ECO:0007669"/>
    <property type="project" value="InterPro"/>
</dbReference>
<keyword evidence="3 4" id="KW-0687">Ribonucleoprotein</keyword>
<gene>
    <name evidence="5" type="ORF">TTHERM_00157810</name>
</gene>
<dbReference type="PANTHER" id="PTHR23321">
    <property type="entry name" value="RIBOSOMAL PROTEIN S15, BACTERIAL AND ORGANELLAR"/>
    <property type="match status" value="1"/>
</dbReference>
<comment type="similarity">
    <text evidence="1 4">Belongs to the universal ribosomal protein uS15 family.</text>
</comment>
<dbReference type="AlphaFoldDB" id="Q22WF3"/>
<dbReference type="GO" id="GO:0005737">
    <property type="term" value="C:cytoplasm"/>
    <property type="evidence" value="ECO:0007669"/>
    <property type="project" value="UniProtKB-ARBA"/>
</dbReference>
<protein>
    <submittedName>
        <fullName evidence="5">30S ribosomal protein S15</fullName>
    </submittedName>
</protein>
<dbReference type="EMBL" id="GG662820">
    <property type="protein sequence ID" value="EAR89464.2"/>
    <property type="molecule type" value="Genomic_DNA"/>
</dbReference>
<dbReference type="InterPro" id="IPR005290">
    <property type="entry name" value="Ribosomal_uS15_bac-type"/>
</dbReference>
<dbReference type="KEGG" id="tet:TTHERM_00157810"/>
<dbReference type="GO" id="GO:0005840">
    <property type="term" value="C:ribosome"/>
    <property type="evidence" value="ECO:0007669"/>
    <property type="project" value="UniProtKB-KW"/>
</dbReference>
<evidence type="ECO:0000256" key="2">
    <source>
        <dbReference type="ARBA" id="ARBA00022980"/>
    </source>
</evidence>
<reference evidence="6" key="1">
    <citation type="journal article" date="2006" name="PLoS Biol.">
        <title>Macronuclear genome sequence of the ciliate Tetrahymena thermophila, a model eukaryote.</title>
        <authorList>
            <person name="Eisen J.A."/>
            <person name="Coyne R.S."/>
            <person name="Wu M."/>
            <person name="Wu D."/>
            <person name="Thiagarajan M."/>
            <person name="Wortman J.R."/>
            <person name="Badger J.H."/>
            <person name="Ren Q."/>
            <person name="Amedeo P."/>
            <person name="Jones K.M."/>
            <person name="Tallon L.J."/>
            <person name="Delcher A.L."/>
            <person name="Salzberg S.L."/>
            <person name="Silva J.C."/>
            <person name="Haas B.J."/>
            <person name="Majoros W.H."/>
            <person name="Farzad M."/>
            <person name="Carlton J.M."/>
            <person name="Smith R.K. Jr."/>
            <person name="Garg J."/>
            <person name="Pearlman R.E."/>
            <person name="Karrer K.M."/>
            <person name="Sun L."/>
            <person name="Manning G."/>
            <person name="Elde N.C."/>
            <person name="Turkewitz A.P."/>
            <person name="Asai D.J."/>
            <person name="Wilkes D.E."/>
            <person name="Wang Y."/>
            <person name="Cai H."/>
            <person name="Collins K."/>
            <person name="Stewart B.A."/>
            <person name="Lee S.R."/>
            <person name="Wilamowska K."/>
            <person name="Weinberg Z."/>
            <person name="Ruzzo W.L."/>
            <person name="Wloga D."/>
            <person name="Gaertig J."/>
            <person name="Frankel J."/>
            <person name="Tsao C.-C."/>
            <person name="Gorovsky M.A."/>
            <person name="Keeling P.J."/>
            <person name="Waller R.F."/>
            <person name="Patron N.J."/>
            <person name="Cherry J.M."/>
            <person name="Stover N.A."/>
            <person name="Krieger C.J."/>
            <person name="del Toro C."/>
            <person name="Ryder H.F."/>
            <person name="Williamson S.C."/>
            <person name="Barbeau R.A."/>
            <person name="Hamilton E.P."/>
            <person name="Orias E."/>
        </authorList>
    </citation>
    <scope>NUCLEOTIDE SEQUENCE [LARGE SCALE GENOMIC DNA]</scope>
    <source>
        <strain evidence="6">SB210</strain>
    </source>
</reference>
<dbReference type="RefSeq" id="XP_001009709.2">
    <property type="nucleotide sequence ID" value="XM_001009709.3"/>
</dbReference>
<dbReference type="GeneID" id="7835250"/>
<dbReference type="InParanoid" id="Q22WF3"/>
<dbReference type="PANTHER" id="PTHR23321:SF26">
    <property type="entry name" value="SMALL RIBOSOMAL SUBUNIT PROTEIN US15M"/>
    <property type="match status" value="1"/>
</dbReference>
<dbReference type="InterPro" id="IPR009068">
    <property type="entry name" value="uS15_NS1_RNA-bd_sf"/>
</dbReference>
<dbReference type="PDB" id="6Z1P">
    <property type="method" value="EM"/>
    <property type="resolution" value="3.70 A"/>
    <property type="chains" value="Bo=1-196"/>
</dbReference>
<evidence type="ECO:0000313" key="5">
    <source>
        <dbReference type="EMBL" id="EAR89464.2"/>
    </source>
</evidence>
<keyword evidence="2 4" id="KW-0689">Ribosomal protein</keyword>
<evidence type="ECO:0000256" key="4">
    <source>
        <dbReference type="RuleBase" id="RU003919"/>
    </source>
</evidence>
<dbReference type="SUPFAM" id="SSF47060">
    <property type="entry name" value="S15/NS1 RNA-binding domain"/>
    <property type="match status" value="1"/>
</dbReference>
<dbReference type="GO" id="GO:0006412">
    <property type="term" value="P:translation"/>
    <property type="evidence" value="ECO:0007669"/>
    <property type="project" value="InterPro"/>
</dbReference>
<name>Q22WF3_TETTS</name>
<dbReference type="Pfam" id="PF00312">
    <property type="entry name" value="Ribosomal_S15"/>
    <property type="match status" value="1"/>
</dbReference>
<dbReference type="eggNOG" id="KOG2815">
    <property type="taxonomic scope" value="Eukaryota"/>
</dbReference>
<dbReference type="InterPro" id="IPR000589">
    <property type="entry name" value="Ribosomal_uS15"/>
</dbReference>